<feature type="region of interest" description="Disordered" evidence="1">
    <location>
        <begin position="1"/>
        <end position="22"/>
    </location>
</feature>
<sequence>MAALAANLPAAGDAESKPPRTPSKVAYQCEECRVKVWGKPDLSLICGDCHGIDGQIPHLAPVSSY</sequence>
<organism evidence="2 3">
    <name type="scientific">Haloferula sargassicola</name>
    <dbReference type="NCBI Taxonomy" id="490096"/>
    <lineage>
        <taxon>Bacteria</taxon>
        <taxon>Pseudomonadati</taxon>
        <taxon>Verrucomicrobiota</taxon>
        <taxon>Verrucomicrobiia</taxon>
        <taxon>Verrucomicrobiales</taxon>
        <taxon>Verrucomicrobiaceae</taxon>
        <taxon>Haloferula</taxon>
    </lineage>
</organism>
<proteinExistence type="predicted"/>
<comment type="caution">
    <text evidence="2">The sequence shown here is derived from an EMBL/GenBank/DDBJ whole genome shotgun (WGS) entry which is preliminary data.</text>
</comment>
<name>A0ABP9UQW0_9BACT</name>
<evidence type="ECO:0000313" key="3">
    <source>
        <dbReference type="Proteomes" id="UP001476282"/>
    </source>
</evidence>
<evidence type="ECO:0008006" key="4">
    <source>
        <dbReference type="Google" id="ProtNLM"/>
    </source>
</evidence>
<evidence type="ECO:0000256" key="1">
    <source>
        <dbReference type="SAM" id="MobiDB-lite"/>
    </source>
</evidence>
<gene>
    <name evidence="2" type="ORF">Hsar01_03172</name>
</gene>
<dbReference type="Proteomes" id="UP001476282">
    <property type="component" value="Unassembled WGS sequence"/>
</dbReference>
<reference evidence="2 3" key="1">
    <citation type="submission" date="2024-02" db="EMBL/GenBank/DDBJ databases">
        <title>Haloferula sargassicola NBRC 104335.</title>
        <authorList>
            <person name="Ichikawa N."/>
            <person name="Katano-Makiyama Y."/>
            <person name="Hidaka K."/>
        </authorList>
    </citation>
    <scope>NUCLEOTIDE SEQUENCE [LARGE SCALE GENOMIC DNA]</scope>
    <source>
        <strain evidence="2 3">NBRC 104335</strain>
    </source>
</reference>
<keyword evidence="3" id="KW-1185">Reference proteome</keyword>
<dbReference type="EMBL" id="BAABRI010000019">
    <property type="protein sequence ID" value="GAA5483935.1"/>
    <property type="molecule type" value="Genomic_DNA"/>
</dbReference>
<evidence type="ECO:0000313" key="2">
    <source>
        <dbReference type="EMBL" id="GAA5483935.1"/>
    </source>
</evidence>
<protein>
    <recommendedName>
        <fullName evidence="4">Small CPxCG-related zinc finger protein</fullName>
    </recommendedName>
</protein>
<feature type="compositionally biased region" description="Low complexity" evidence="1">
    <location>
        <begin position="1"/>
        <end position="13"/>
    </location>
</feature>
<accession>A0ABP9UQW0</accession>